<keyword evidence="3" id="KW-1185">Reference proteome</keyword>
<dbReference type="InterPro" id="IPR009721">
    <property type="entry name" value="O-acyltransferase_WSD1_C"/>
</dbReference>
<gene>
    <name evidence="2" type="ORF">HQ603_08635</name>
</gene>
<accession>A0ABS7P4P3</accession>
<dbReference type="Proteomes" id="UP000825228">
    <property type="component" value="Unassembled WGS sequence"/>
</dbReference>
<dbReference type="Pfam" id="PF06974">
    <property type="entry name" value="WS_DGAT_C"/>
    <property type="match status" value="1"/>
</dbReference>
<name>A0ABS7P4P3_9NOCA</name>
<evidence type="ECO:0000313" key="2">
    <source>
        <dbReference type="EMBL" id="MBY6366817.1"/>
    </source>
</evidence>
<reference evidence="2 3" key="1">
    <citation type="submission" date="2020-06" db="EMBL/GenBank/DDBJ databases">
        <title>Taxonomy, biology and ecology of Rhodococcus bacteria occurring in California pistachio and other woody hosts as revealed by genome sequence analyses.</title>
        <authorList>
            <person name="Gai Y."/>
            <person name="Riely B."/>
        </authorList>
    </citation>
    <scope>NUCLEOTIDE SEQUENCE [LARGE SCALE GENOMIC DNA]</scope>
    <source>
        <strain evidence="2 3">BP-281</strain>
    </source>
</reference>
<protein>
    <submittedName>
        <fullName evidence="2">DUF1298 domain-containing protein</fullName>
    </submittedName>
</protein>
<dbReference type="EMBL" id="JABUBU010000004">
    <property type="protein sequence ID" value="MBY6366817.1"/>
    <property type="molecule type" value="Genomic_DNA"/>
</dbReference>
<comment type="caution">
    <text evidence="2">The sequence shown here is derived from an EMBL/GenBank/DDBJ whole genome shotgun (WGS) entry which is preliminary data.</text>
</comment>
<sequence>MPVPPTRHPVSFASVAPAADRAARVLVLPVDRLRAPGRTVTVSALTAVSLAMERVARERHSATGTMAAHVTVALPDDVRWGARNRFLPAMVDLAVGVPDVAERAARIAASLEAGRRRARHPTILRRYETGNSVPRPVMRAVGPAPRPPTDSVLAHTSFSSVHRGPADLCLGGAPVLFTAGFPALSLASSLSHGVYTIGDTATISVLWSPGALPGMDDYADVLQEALAALAA</sequence>
<dbReference type="RefSeq" id="WP_222684122.1">
    <property type="nucleotide sequence ID" value="NZ_JABUBT010000020.1"/>
</dbReference>
<evidence type="ECO:0000313" key="3">
    <source>
        <dbReference type="Proteomes" id="UP000825228"/>
    </source>
</evidence>
<evidence type="ECO:0000259" key="1">
    <source>
        <dbReference type="Pfam" id="PF06974"/>
    </source>
</evidence>
<organism evidence="2 3">
    <name type="scientific">Rhodococcoides corynebacterioides</name>
    <dbReference type="NCBI Taxonomy" id="53972"/>
    <lineage>
        <taxon>Bacteria</taxon>
        <taxon>Bacillati</taxon>
        <taxon>Actinomycetota</taxon>
        <taxon>Actinomycetes</taxon>
        <taxon>Mycobacteriales</taxon>
        <taxon>Nocardiaceae</taxon>
        <taxon>Rhodococcoides</taxon>
    </lineage>
</organism>
<proteinExistence type="predicted"/>
<feature type="domain" description="O-acyltransferase WSD1 C-terminal" evidence="1">
    <location>
        <begin position="84"/>
        <end position="229"/>
    </location>
</feature>